<dbReference type="EMBL" id="BK014849">
    <property type="protein sequence ID" value="DAD78655.1"/>
    <property type="molecule type" value="Genomic_DNA"/>
</dbReference>
<name>A0A8S5M997_9CAUD</name>
<evidence type="ECO:0000313" key="2">
    <source>
        <dbReference type="EMBL" id="DAD78655.1"/>
    </source>
</evidence>
<feature type="transmembrane region" description="Helical" evidence="1">
    <location>
        <begin position="9"/>
        <end position="27"/>
    </location>
</feature>
<reference evidence="2" key="1">
    <citation type="journal article" date="2021" name="Proc. Natl. Acad. Sci. U.S.A.">
        <title>A Catalog of Tens of Thousands of Viruses from Human Metagenomes Reveals Hidden Associations with Chronic Diseases.</title>
        <authorList>
            <person name="Tisza M.J."/>
            <person name="Buck C.B."/>
        </authorList>
    </citation>
    <scope>NUCLEOTIDE SEQUENCE</scope>
    <source>
        <strain evidence="2">CtB3v5</strain>
    </source>
</reference>
<proteinExistence type="predicted"/>
<keyword evidence="1" id="KW-1133">Transmembrane helix</keyword>
<protein>
    <submittedName>
        <fullName evidence="2">Uncharacterized protein</fullName>
    </submittedName>
</protein>
<organism evidence="2">
    <name type="scientific">Siphoviridae sp. ctB3v5</name>
    <dbReference type="NCBI Taxonomy" id="2826186"/>
    <lineage>
        <taxon>Viruses</taxon>
        <taxon>Duplodnaviria</taxon>
        <taxon>Heunggongvirae</taxon>
        <taxon>Uroviricota</taxon>
        <taxon>Caudoviricetes</taxon>
    </lineage>
</organism>
<keyword evidence="1" id="KW-0472">Membrane</keyword>
<evidence type="ECO:0000256" key="1">
    <source>
        <dbReference type="SAM" id="Phobius"/>
    </source>
</evidence>
<keyword evidence="1" id="KW-0812">Transmembrane</keyword>
<accession>A0A8S5M997</accession>
<sequence>MFLDKTHNFFYFILCILSIDFFYFWGYNKYVN</sequence>